<feature type="binding site" evidence="4">
    <location>
        <position position="205"/>
    </location>
    <ligand>
        <name>Zn(2+)</name>
        <dbReference type="ChEBI" id="CHEBI:29105"/>
        <label>2</label>
    </ligand>
</feature>
<feature type="binding site" evidence="4">
    <location>
        <position position="27"/>
    </location>
    <ligand>
        <name>Zn(2+)</name>
        <dbReference type="ChEBI" id="CHEBI:29105"/>
        <label>1</label>
    </ligand>
</feature>
<gene>
    <name evidence="6" type="ORF">FGL95_14560</name>
</gene>
<dbReference type="GO" id="GO:0008270">
    <property type="term" value="F:zinc ion binding"/>
    <property type="evidence" value="ECO:0007669"/>
    <property type="project" value="InterPro"/>
</dbReference>
<reference evidence="6 7" key="2">
    <citation type="submission" date="2020-06" db="EMBL/GenBank/DDBJ databases">
        <title>Antribacter stalactiti gen. nov., sp. nov., a new member of the family Nacardiaceae isolated from a cave.</title>
        <authorList>
            <person name="Kim I.S."/>
        </authorList>
    </citation>
    <scope>NUCLEOTIDE SEQUENCE [LARGE SCALE GENOMIC DNA]</scope>
    <source>
        <strain evidence="6 7">YC2-7</strain>
    </source>
</reference>
<accession>A0A848KD70</accession>
<feature type="binding site" evidence="4">
    <location>
        <position position="176"/>
    </location>
    <ligand>
        <name>Zn(2+)</name>
        <dbReference type="ChEBI" id="CHEBI:29105"/>
        <label>2</label>
    </ligand>
</feature>
<keyword evidence="1 4" id="KW-0479">Metal-binding</keyword>
<evidence type="ECO:0000256" key="1">
    <source>
        <dbReference type="ARBA" id="ARBA00022723"/>
    </source>
</evidence>
<proteinExistence type="inferred from homology"/>
<evidence type="ECO:0000256" key="5">
    <source>
        <dbReference type="PROSITE-ProRule" id="PRU00679"/>
    </source>
</evidence>
<organism evidence="6 7">
    <name type="scientific">Antrihabitans stalactiti</name>
    <dbReference type="NCBI Taxonomy" id="2584121"/>
    <lineage>
        <taxon>Bacteria</taxon>
        <taxon>Bacillati</taxon>
        <taxon>Actinomycetota</taxon>
        <taxon>Actinomycetes</taxon>
        <taxon>Mycobacteriales</taxon>
        <taxon>Nocardiaceae</taxon>
        <taxon>Antrihabitans</taxon>
    </lineage>
</organism>
<comment type="similarity">
    <text evidence="5">Belongs to the metallo-dependent hydrolases superfamily. Phosphotriesterase family.</text>
</comment>
<dbReference type="RefSeq" id="WP_169587941.1">
    <property type="nucleotide sequence ID" value="NZ_VCQU01000004.1"/>
</dbReference>
<comment type="cofactor">
    <cofactor evidence="4">
        <name>a divalent metal cation</name>
        <dbReference type="ChEBI" id="CHEBI:60240"/>
    </cofactor>
    <text evidence="4">Binds 2 divalent metal cations per subunit.</text>
</comment>
<evidence type="ECO:0000313" key="6">
    <source>
        <dbReference type="EMBL" id="NMN96259.1"/>
    </source>
</evidence>
<dbReference type="EMBL" id="VCQU01000004">
    <property type="protein sequence ID" value="NMN96259.1"/>
    <property type="molecule type" value="Genomic_DNA"/>
</dbReference>
<dbReference type="InterPro" id="IPR017947">
    <property type="entry name" value="AryldialkylPase_Zn-BS"/>
</dbReference>
<dbReference type="PROSITE" id="PS51347">
    <property type="entry name" value="PHOSPHOTRIESTERASE_2"/>
    <property type="match status" value="1"/>
</dbReference>
<keyword evidence="7" id="KW-1185">Reference proteome</keyword>
<name>A0A848KD70_9NOCA</name>
<dbReference type="PANTHER" id="PTHR10819:SF3">
    <property type="entry name" value="PHOSPHOTRIESTERASE-RELATED PROTEIN"/>
    <property type="match status" value="1"/>
</dbReference>
<comment type="caution">
    <text evidence="6">The sequence shown here is derived from an EMBL/GenBank/DDBJ whole genome shotgun (WGS) entry which is preliminary data.</text>
</comment>
<feature type="modified residue" description="N6-carboxylysine" evidence="3 5">
    <location>
        <position position="143"/>
    </location>
</feature>
<evidence type="ECO:0000256" key="3">
    <source>
        <dbReference type="PIRSR" id="PIRSR601559-50"/>
    </source>
</evidence>
<sequence length="318" mass="34895">MTTTSTVETVRGPVATDTLGKTLMHEHVFVLTPDSQANWNTDWDEQARVADAVERLHALAATGISTIVDPTVDGLGRYLPRIKGIADQVPELNILVATGIYTYTDAPHYFEYRLGDPDPMTGLFVRDIREGIQGTGVKAALLKCAIDDKGLTAGVERVMRAVAQTNRETGTPIMVHTHPGSKTGLEVRRVLESEGVDSSRVQLAHSGDSTDADHLAELAEAGYLLGMDRFGIDIILPFEQRIDIVVEMCRRGYAASMVLSQDASCHIDWAAPEMLALLPNWTYFHVLRDVVPTLLERGVSDADIEAMLVGNPRRWFEG</sequence>
<dbReference type="PANTHER" id="PTHR10819">
    <property type="entry name" value="PHOSPHOTRIESTERASE-RELATED"/>
    <property type="match status" value="1"/>
</dbReference>
<dbReference type="Pfam" id="PF02126">
    <property type="entry name" value="PTE"/>
    <property type="match status" value="1"/>
</dbReference>
<feature type="binding site" evidence="4">
    <location>
        <position position="25"/>
    </location>
    <ligand>
        <name>Zn(2+)</name>
        <dbReference type="ChEBI" id="CHEBI:29105"/>
        <label>1</label>
    </ligand>
</feature>
<dbReference type="Gene3D" id="3.20.20.140">
    <property type="entry name" value="Metal-dependent hydrolases"/>
    <property type="match status" value="1"/>
</dbReference>
<reference evidence="6 7" key="1">
    <citation type="submission" date="2019-05" db="EMBL/GenBank/DDBJ databases">
        <authorList>
            <person name="Lee S.D."/>
        </authorList>
    </citation>
    <scope>NUCLEOTIDE SEQUENCE [LARGE SCALE GENOMIC DNA]</scope>
    <source>
        <strain evidence="6 7">YC2-7</strain>
    </source>
</reference>
<dbReference type="InterPro" id="IPR032466">
    <property type="entry name" value="Metal_Hydrolase"/>
</dbReference>
<dbReference type="GO" id="GO:0016788">
    <property type="term" value="F:hydrolase activity, acting on ester bonds"/>
    <property type="evidence" value="ECO:0007669"/>
    <property type="project" value="InterPro"/>
</dbReference>
<feature type="binding site" evidence="4">
    <location>
        <position position="262"/>
    </location>
    <ligand>
        <name>Zn(2+)</name>
        <dbReference type="ChEBI" id="CHEBI:29105"/>
        <label>1</label>
    </ligand>
</feature>
<dbReference type="PROSITE" id="PS01322">
    <property type="entry name" value="PHOSPHOTRIESTERASE_1"/>
    <property type="match status" value="1"/>
</dbReference>
<evidence type="ECO:0000313" key="7">
    <source>
        <dbReference type="Proteomes" id="UP000535543"/>
    </source>
</evidence>
<dbReference type="SUPFAM" id="SSF51556">
    <property type="entry name" value="Metallo-dependent hydrolases"/>
    <property type="match status" value="1"/>
</dbReference>
<feature type="binding site" description="via carbamate group" evidence="4">
    <location>
        <position position="143"/>
    </location>
    <ligand>
        <name>Zn(2+)</name>
        <dbReference type="ChEBI" id="CHEBI:29105"/>
        <label>2</label>
    </ligand>
</feature>
<dbReference type="InterPro" id="IPR001559">
    <property type="entry name" value="Phosphotriesterase"/>
</dbReference>
<dbReference type="Proteomes" id="UP000535543">
    <property type="component" value="Unassembled WGS sequence"/>
</dbReference>
<keyword evidence="2" id="KW-0378">Hydrolase</keyword>
<dbReference type="AlphaFoldDB" id="A0A848KD70"/>
<protein>
    <submittedName>
        <fullName evidence="6">Phosphotriesterase</fullName>
    </submittedName>
</protein>
<evidence type="ECO:0000256" key="4">
    <source>
        <dbReference type="PIRSR" id="PIRSR601559-51"/>
    </source>
</evidence>
<feature type="binding site" description="via carbamate group" evidence="4">
    <location>
        <position position="143"/>
    </location>
    <ligand>
        <name>Zn(2+)</name>
        <dbReference type="ChEBI" id="CHEBI:29105"/>
        <label>1</label>
    </ligand>
</feature>
<evidence type="ECO:0000256" key="2">
    <source>
        <dbReference type="ARBA" id="ARBA00022801"/>
    </source>
</evidence>